<dbReference type="Proteomes" id="UP000553209">
    <property type="component" value="Unassembled WGS sequence"/>
</dbReference>
<feature type="compositionally biased region" description="Basic residues" evidence="2">
    <location>
        <begin position="133"/>
        <end position="147"/>
    </location>
</feature>
<evidence type="ECO:0000313" key="4">
    <source>
        <dbReference type="EMBL" id="NKY99114.1"/>
    </source>
</evidence>
<feature type="domain" description="Prokaryotic-type class I peptide chain release factors" evidence="3">
    <location>
        <begin position="16"/>
        <end position="141"/>
    </location>
</feature>
<evidence type="ECO:0000313" key="5">
    <source>
        <dbReference type="Proteomes" id="UP000553209"/>
    </source>
</evidence>
<gene>
    <name evidence="4" type="primary">arfB</name>
    <name evidence="4" type="ORF">HGB44_15795</name>
</gene>
<accession>A0A7X6RQT2</accession>
<dbReference type="GO" id="GO:0004045">
    <property type="term" value="F:peptidyl-tRNA hydrolase activity"/>
    <property type="evidence" value="ECO:0007669"/>
    <property type="project" value="UniProtKB-EC"/>
</dbReference>
<evidence type="ECO:0000256" key="2">
    <source>
        <dbReference type="SAM" id="MobiDB-lite"/>
    </source>
</evidence>
<comment type="caution">
    <text evidence="4">The sequence shown here is derived from an EMBL/GenBank/DDBJ whole genome shotgun (WGS) entry which is preliminary data.</text>
</comment>
<dbReference type="AlphaFoldDB" id="A0A7X6RQT2"/>
<dbReference type="GO" id="GO:0072344">
    <property type="term" value="P:rescue of stalled ribosome"/>
    <property type="evidence" value="ECO:0007669"/>
    <property type="project" value="TreeGrafter"/>
</dbReference>
<dbReference type="GO" id="GO:0043022">
    <property type="term" value="F:ribosome binding"/>
    <property type="evidence" value="ECO:0007669"/>
    <property type="project" value="TreeGrafter"/>
</dbReference>
<dbReference type="PANTHER" id="PTHR47814:SF1">
    <property type="entry name" value="PEPTIDYL-TRNA HYDROLASE ARFB"/>
    <property type="match status" value="1"/>
</dbReference>
<proteinExistence type="inferred from homology"/>
<feature type="region of interest" description="Disordered" evidence="2">
    <location>
        <begin position="103"/>
        <end position="147"/>
    </location>
</feature>
<evidence type="ECO:0000259" key="3">
    <source>
        <dbReference type="Pfam" id="PF00472"/>
    </source>
</evidence>
<dbReference type="NCBIfam" id="NF006718">
    <property type="entry name" value="PRK09256.1"/>
    <property type="match status" value="1"/>
</dbReference>
<sequence>MTTRGTADEGLSAGPVTVPADALTWRFSRSSGPGGQHVNTSDTRVSLSLDVATCPGLGGTRRQRALERLRGRLVGGVLTVTVQTHRSQSRNRAEARERMAALLEEAIAPPARERRATRPSRRAKQRRLDAKKQRSAVKRSRSKPSAD</sequence>
<dbReference type="EMBL" id="JAAXPG010000014">
    <property type="protein sequence ID" value="NKY99114.1"/>
    <property type="molecule type" value="Genomic_DNA"/>
</dbReference>
<reference evidence="4 5" key="1">
    <citation type="submission" date="2020-04" db="EMBL/GenBank/DDBJ databases">
        <title>MicrobeNet Type strains.</title>
        <authorList>
            <person name="Nicholson A.C."/>
        </authorList>
    </citation>
    <scope>NUCLEOTIDE SEQUENCE [LARGE SCALE GENOMIC DNA]</scope>
    <source>
        <strain evidence="4 5">ATCC 23612</strain>
    </source>
</reference>
<dbReference type="PANTHER" id="PTHR47814">
    <property type="entry name" value="PEPTIDYL-TRNA HYDROLASE ARFB"/>
    <property type="match status" value="1"/>
</dbReference>
<dbReference type="EC" id="3.1.1.29" evidence="4"/>
<dbReference type="InterPro" id="IPR045853">
    <property type="entry name" value="Pep_chain_release_fac_I_sf"/>
</dbReference>
<dbReference type="SUPFAM" id="SSF75620">
    <property type="entry name" value="Release factor"/>
    <property type="match status" value="1"/>
</dbReference>
<dbReference type="GO" id="GO:0003747">
    <property type="term" value="F:translation release factor activity"/>
    <property type="evidence" value="ECO:0007669"/>
    <property type="project" value="InterPro"/>
</dbReference>
<dbReference type="InterPro" id="IPR000352">
    <property type="entry name" value="Pep_chain_release_fac_I"/>
</dbReference>
<keyword evidence="5" id="KW-1185">Reference proteome</keyword>
<dbReference type="RefSeq" id="WP_061078547.1">
    <property type="nucleotide sequence ID" value="NZ_JAAXPG010000014.1"/>
</dbReference>
<protein>
    <submittedName>
        <fullName evidence="4">Aminoacyl-tRNA hydrolase</fullName>
        <ecNumber evidence="4">3.1.1.29</ecNumber>
    </submittedName>
</protein>
<organism evidence="4 5">
    <name type="scientific">Nocardiopsis alborubida</name>
    <dbReference type="NCBI Taxonomy" id="146802"/>
    <lineage>
        <taxon>Bacteria</taxon>
        <taxon>Bacillati</taxon>
        <taxon>Actinomycetota</taxon>
        <taxon>Actinomycetes</taxon>
        <taxon>Streptosporangiales</taxon>
        <taxon>Nocardiopsidaceae</taxon>
        <taxon>Nocardiopsis</taxon>
    </lineage>
</organism>
<dbReference type="Pfam" id="PF00472">
    <property type="entry name" value="RF-1"/>
    <property type="match status" value="1"/>
</dbReference>
<comment type="similarity">
    <text evidence="1">Belongs to the prokaryotic/mitochondrial release factor family.</text>
</comment>
<evidence type="ECO:0000256" key="1">
    <source>
        <dbReference type="ARBA" id="ARBA00010835"/>
    </source>
</evidence>
<dbReference type="Gene3D" id="3.30.160.20">
    <property type="match status" value="1"/>
</dbReference>
<name>A0A7X6RQT2_9ACTN</name>
<keyword evidence="4" id="KW-0378">Hydrolase</keyword>